<keyword evidence="3" id="KW-1185">Reference proteome</keyword>
<name>A9WQ82_RENSM</name>
<proteinExistence type="predicted"/>
<sequence>MEKPLCIALATTGLLATSLFIGVIAGNAEAAPSTTASTSSVIGAHDGTTLTSAADHFARIRTQERSAAKGLDTNTDAAVPDHPAWGVFTSNVPMTGQQAYNSVAAGYTFSSDTLYAPTMKAPNSCIEMVAAYNGGHTPQVWAWDWDLVRFNRCSQVGKYRFNLRCQLHREEKWARFLPRQAGANQRQQQHLVGAIIQCAHAKMGHPLHPKRLRSGRYQPKLEHL</sequence>
<dbReference type="RefSeq" id="WP_012244219.1">
    <property type="nucleotide sequence ID" value="NC_010168.1"/>
</dbReference>
<protein>
    <submittedName>
        <fullName evidence="2">Hypothetical membrane protein</fullName>
    </submittedName>
</protein>
<evidence type="ECO:0000313" key="3">
    <source>
        <dbReference type="Proteomes" id="UP000002007"/>
    </source>
</evidence>
<feature type="signal peptide" evidence="1">
    <location>
        <begin position="1"/>
        <end position="30"/>
    </location>
</feature>
<accession>A9WQ82</accession>
<feature type="chain" id="PRO_5002744119" evidence="1">
    <location>
        <begin position="31"/>
        <end position="224"/>
    </location>
</feature>
<dbReference type="HOGENOM" id="CLU_1234192_0_0_11"/>
<evidence type="ECO:0000256" key="1">
    <source>
        <dbReference type="SAM" id="SignalP"/>
    </source>
</evidence>
<organism evidence="2 3">
    <name type="scientific">Renibacterium salmoninarum (strain ATCC 33209 / DSM 20767 / JCM 11484 / NBRC 15589 / NCIMB 2235)</name>
    <dbReference type="NCBI Taxonomy" id="288705"/>
    <lineage>
        <taxon>Bacteria</taxon>
        <taxon>Bacillati</taxon>
        <taxon>Actinomycetota</taxon>
        <taxon>Actinomycetes</taxon>
        <taxon>Micrococcales</taxon>
        <taxon>Micrococcaceae</taxon>
        <taxon>Renibacterium</taxon>
    </lineage>
</organism>
<gene>
    <name evidence="2" type="ordered locus">RSal33209_0775</name>
</gene>
<dbReference type="EMBL" id="CP000910">
    <property type="protein sequence ID" value="ABY22522.1"/>
    <property type="molecule type" value="Genomic_DNA"/>
</dbReference>
<reference evidence="3" key="1">
    <citation type="journal article" date="2008" name="J. Bacteriol.">
        <title>Genome sequence of the fish pathogen Renibacterium salmoninarum suggests reductive evolution away from an environmental Arthrobacter ancestor.</title>
        <authorList>
            <person name="Wiens G.D."/>
            <person name="Rockey D.D."/>
            <person name="Wu Z."/>
            <person name="Chang J."/>
            <person name="Levy R."/>
            <person name="Crane S."/>
            <person name="Chen D.S."/>
            <person name="Capri G.R."/>
            <person name="Burnett J.R."/>
            <person name="Sudheesh P.S."/>
            <person name="Schipma M.J."/>
            <person name="Burd H."/>
            <person name="Bhattacharyya A."/>
            <person name="Rhodes L.D."/>
            <person name="Kaul R."/>
            <person name="Strom M.S."/>
        </authorList>
    </citation>
    <scope>NUCLEOTIDE SEQUENCE [LARGE SCALE GENOMIC DNA]</scope>
    <source>
        <strain evidence="3">ATCC 33209 / DSM 20767 / JCM 11484 / NBRC 15589 / NCIMB 2235</strain>
    </source>
</reference>
<evidence type="ECO:0000313" key="2">
    <source>
        <dbReference type="EMBL" id="ABY22522.1"/>
    </source>
</evidence>
<dbReference type="Proteomes" id="UP000002007">
    <property type="component" value="Chromosome"/>
</dbReference>
<dbReference type="KEGG" id="rsa:RSal33209_0775"/>
<dbReference type="AlphaFoldDB" id="A9WQ82"/>
<keyword evidence="1" id="KW-0732">Signal</keyword>